<comment type="caution">
    <text evidence="2">The sequence shown here is derived from an EMBL/GenBank/DDBJ whole genome shotgun (WGS) entry which is preliminary data.</text>
</comment>
<evidence type="ECO:0000313" key="2">
    <source>
        <dbReference type="EMBL" id="KAI7732478.1"/>
    </source>
</evidence>
<evidence type="ECO:0000256" key="1">
    <source>
        <dbReference type="SAM" id="MobiDB-lite"/>
    </source>
</evidence>
<organism evidence="2 3">
    <name type="scientific">Ambrosia artemisiifolia</name>
    <name type="common">Common ragweed</name>
    <dbReference type="NCBI Taxonomy" id="4212"/>
    <lineage>
        <taxon>Eukaryota</taxon>
        <taxon>Viridiplantae</taxon>
        <taxon>Streptophyta</taxon>
        <taxon>Embryophyta</taxon>
        <taxon>Tracheophyta</taxon>
        <taxon>Spermatophyta</taxon>
        <taxon>Magnoliopsida</taxon>
        <taxon>eudicotyledons</taxon>
        <taxon>Gunneridae</taxon>
        <taxon>Pentapetalae</taxon>
        <taxon>asterids</taxon>
        <taxon>campanulids</taxon>
        <taxon>Asterales</taxon>
        <taxon>Asteraceae</taxon>
        <taxon>Asteroideae</taxon>
        <taxon>Heliantheae alliance</taxon>
        <taxon>Heliantheae</taxon>
        <taxon>Ambrosia</taxon>
    </lineage>
</organism>
<dbReference type="Proteomes" id="UP001206925">
    <property type="component" value="Unassembled WGS sequence"/>
</dbReference>
<feature type="region of interest" description="Disordered" evidence="1">
    <location>
        <begin position="41"/>
        <end position="60"/>
    </location>
</feature>
<gene>
    <name evidence="2" type="ORF">M8C21_012534</name>
</gene>
<dbReference type="EMBL" id="JAMZMK010010213">
    <property type="protein sequence ID" value="KAI7732478.1"/>
    <property type="molecule type" value="Genomic_DNA"/>
</dbReference>
<keyword evidence="3" id="KW-1185">Reference proteome</keyword>
<evidence type="ECO:0000313" key="3">
    <source>
        <dbReference type="Proteomes" id="UP001206925"/>
    </source>
</evidence>
<accession>A0AAD5G9V3</accession>
<proteinExistence type="predicted"/>
<name>A0AAD5G9V3_AMBAR</name>
<reference evidence="2" key="1">
    <citation type="submission" date="2022-06" db="EMBL/GenBank/DDBJ databases">
        <title>Uncovering the hologenomic basis of an extraordinary plant invasion.</title>
        <authorList>
            <person name="Bieker V.C."/>
            <person name="Martin M.D."/>
            <person name="Gilbert T."/>
            <person name="Hodgins K."/>
            <person name="Battlay P."/>
            <person name="Petersen B."/>
            <person name="Wilson J."/>
        </authorList>
    </citation>
    <scope>NUCLEOTIDE SEQUENCE</scope>
    <source>
        <strain evidence="2">AA19_3_7</strain>
        <tissue evidence="2">Leaf</tissue>
    </source>
</reference>
<sequence>FDDDDDDMVCFNLGEHLVNRGGGSVVMVKVDDGSEPWLRWGRDENGRKSLKPERTKMSLT</sequence>
<dbReference type="AlphaFoldDB" id="A0AAD5G9V3"/>
<protein>
    <submittedName>
        <fullName evidence="2">Uncharacterized protein</fullName>
    </submittedName>
</protein>
<feature type="non-terminal residue" evidence="2">
    <location>
        <position position="60"/>
    </location>
</feature>